<dbReference type="AlphaFoldDB" id="A0A1T4R598"/>
<dbReference type="NCBIfam" id="TIGR02795">
    <property type="entry name" value="tol_pal_ybgF"/>
    <property type="match status" value="1"/>
</dbReference>
<dbReference type="SUPFAM" id="SSF48452">
    <property type="entry name" value="TPR-like"/>
    <property type="match status" value="1"/>
</dbReference>
<reference evidence="5" key="1">
    <citation type="submission" date="2017-02" db="EMBL/GenBank/DDBJ databases">
        <authorList>
            <person name="Varghese N."/>
            <person name="Submissions S."/>
        </authorList>
    </citation>
    <scope>NUCLEOTIDE SEQUENCE [LARGE SCALE GENOMIC DNA]</scope>
    <source>
        <strain evidence="5">ATCC BAA-34</strain>
    </source>
</reference>
<dbReference type="HAMAP" id="MF_02066">
    <property type="entry name" value="CpoB"/>
    <property type="match status" value="1"/>
</dbReference>
<evidence type="ECO:0000256" key="3">
    <source>
        <dbReference type="SAM" id="SignalP"/>
    </source>
</evidence>
<keyword evidence="5" id="KW-1185">Reference proteome</keyword>
<dbReference type="InterPro" id="IPR011990">
    <property type="entry name" value="TPR-like_helical_dom_sf"/>
</dbReference>
<feature type="signal peptide" evidence="3">
    <location>
        <begin position="1"/>
        <end position="22"/>
    </location>
</feature>
<dbReference type="GO" id="GO:0051301">
    <property type="term" value="P:cell division"/>
    <property type="evidence" value="ECO:0007669"/>
    <property type="project" value="InterPro"/>
</dbReference>
<organism evidence="4 5">
    <name type="scientific">Trichlorobacter thiogenes</name>
    <dbReference type="NCBI Taxonomy" id="115783"/>
    <lineage>
        <taxon>Bacteria</taxon>
        <taxon>Pseudomonadati</taxon>
        <taxon>Thermodesulfobacteriota</taxon>
        <taxon>Desulfuromonadia</taxon>
        <taxon>Geobacterales</taxon>
        <taxon>Geobacteraceae</taxon>
        <taxon>Trichlorobacter</taxon>
    </lineage>
</organism>
<dbReference type="InterPro" id="IPR019734">
    <property type="entry name" value="TPR_rpt"/>
</dbReference>
<dbReference type="STRING" id="115783.SAMN02745119_02697"/>
<dbReference type="EMBL" id="FUWR01000017">
    <property type="protein sequence ID" value="SKA11016.1"/>
    <property type="molecule type" value="Genomic_DNA"/>
</dbReference>
<dbReference type="Pfam" id="PF13174">
    <property type="entry name" value="TPR_6"/>
    <property type="match status" value="1"/>
</dbReference>
<dbReference type="RefSeq" id="WP_078790940.1">
    <property type="nucleotide sequence ID" value="NZ_FUWR01000017.1"/>
</dbReference>
<accession>A0A1T4R598</accession>
<dbReference type="Gene3D" id="1.25.40.10">
    <property type="entry name" value="Tetratricopeptide repeat domain"/>
    <property type="match status" value="1"/>
</dbReference>
<sequence>MKVVWILSGCLMAALTAGCASTGSVEAVRRDIDETKNRIYTIEKDLGTAREGEKTFKADFAALRKGDADLQANIDSLKSDLQVMAGKLDDQGLATKKPTEDLARYREDSDRRIVALEDRIVKLQVALDELNKRMKEVAQGAGSTGKEAGADALYLKGLEAFKAGDMPSARTQLAGFIEKNAGHDLVPNARYWIGETYYGEKNYEQAILEFQEVVKQYPKKEKAPAAMLKQALSFKALKDLKSTQYLLKRLIADYPKSDEAKKAKVLLKEVK</sequence>
<keyword evidence="3" id="KW-0732">Signal</keyword>
<dbReference type="PROSITE" id="PS51257">
    <property type="entry name" value="PROKAR_LIPOPROTEIN"/>
    <property type="match status" value="1"/>
</dbReference>
<dbReference type="OrthoDB" id="13540at2"/>
<name>A0A1T4R598_9BACT</name>
<gene>
    <name evidence="4" type="ORF">SAMN02745119_02697</name>
</gene>
<dbReference type="InterPro" id="IPR034706">
    <property type="entry name" value="CpoB"/>
</dbReference>
<evidence type="ECO:0000256" key="1">
    <source>
        <dbReference type="PROSITE-ProRule" id="PRU00339"/>
    </source>
</evidence>
<feature type="chain" id="PRO_5039932446" evidence="3">
    <location>
        <begin position="23"/>
        <end position="271"/>
    </location>
</feature>
<protein>
    <submittedName>
        <fullName evidence="4">Tol-pal system protein YbgF</fullName>
    </submittedName>
</protein>
<feature type="coiled-coil region" evidence="2">
    <location>
        <begin position="113"/>
        <end position="140"/>
    </location>
</feature>
<evidence type="ECO:0000256" key="2">
    <source>
        <dbReference type="SAM" id="Coils"/>
    </source>
</evidence>
<dbReference type="InterPro" id="IPR014162">
    <property type="entry name" value="CpoB_C"/>
</dbReference>
<feature type="repeat" description="TPR" evidence="1">
    <location>
        <begin position="187"/>
        <end position="220"/>
    </location>
</feature>
<keyword evidence="1" id="KW-0802">TPR repeat</keyword>
<proteinExistence type="inferred from homology"/>
<evidence type="ECO:0000313" key="4">
    <source>
        <dbReference type="EMBL" id="SKA11016.1"/>
    </source>
</evidence>
<dbReference type="Pfam" id="PF13432">
    <property type="entry name" value="TPR_16"/>
    <property type="match status" value="1"/>
</dbReference>
<keyword evidence="2" id="KW-0175">Coiled coil</keyword>
<dbReference type="Proteomes" id="UP000190102">
    <property type="component" value="Unassembled WGS sequence"/>
</dbReference>
<evidence type="ECO:0000313" key="5">
    <source>
        <dbReference type="Proteomes" id="UP000190102"/>
    </source>
</evidence>
<dbReference type="Gene3D" id="1.10.287.1490">
    <property type="match status" value="1"/>
</dbReference>
<dbReference type="PROSITE" id="PS50005">
    <property type="entry name" value="TPR"/>
    <property type="match status" value="1"/>
</dbReference>
<dbReference type="SUPFAM" id="SSF57997">
    <property type="entry name" value="Tropomyosin"/>
    <property type="match status" value="1"/>
</dbReference>